<feature type="transmembrane region" description="Helical" evidence="2">
    <location>
        <begin position="202"/>
        <end position="221"/>
    </location>
</feature>
<protein>
    <submittedName>
        <fullName evidence="3">DUF998 domain-containing protein</fullName>
    </submittedName>
</protein>
<evidence type="ECO:0000256" key="1">
    <source>
        <dbReference type="SAM" id="MobiDB-lite"/>
    </source>
</evidence>
<name>A0A927IDN1_9ACTN</name>
<keyword evidence="4" id="KW-1185">Reference proteome</keyword>
<feature type="transmembrane region" description="Helical" evidence="2">
    <location>
        <begin position="28"/>
        <end position="48"/>
    </location>
</feature>
<keyword evidence="2" id="KW-1133">Transmembrane helix</keyword>
<sequence length="224" mass="22496">MTTTRNRPPTTGTDPGSPTADRAVTRGLLTAGAAAGPLFLTAGLTQALTRDGFDLTRNALSQLSLGALGWIQVAVFLLTGALAVAGAVGTRRALRGGPGGVWAPRLIGVFGASFLVAGIFRADPGHGFPPGTPDGAPASMSAEGSVHMAAATLGFLALCAAFLVLGRFFAAEGRRGYALASRVVPVVVLAGSSAAAVSMPAFTASAGLGLLWLTAVALRLTDRR</sequence>
<feature type="transmembrane region" description="Helical" evidence="2">
    <location>
        <begin position="102"/>
        <end position="120"/>
    </location>
</feature>
<comment type="caution">
    <text evidence="3">The sequence shown here is derived from an EMBL/GenBank/DDBJ whole genome shotgun (WGS) entry which is preliminary data.</text>
</comment>
<evidence type="ECO:0000313" key="3">
    <source>
        <dbReference type="EMBL" id="MBD3932476.1"/>
    </source>
</evidence>
<dbReference type="InterPro" id="IPR009339">
    <property type="entry name" value="DUF998"/>
</dbReference>
<dbReference type="AlphaFoldDB" id="A0A927IDN1"/>
<feature type="transmembrane region" description="Helical" evidence="2">
    <location>
        <begin position="146"/>
        <end position="165"/>
    </location>
</feature>
<dbReference type="Pfam" id="PF06197">
    <property type="entry name" value="DUF998"/>
    <property type="match status" value="1"/>
</dbReference>
<organism evidence="3 4">
    <name type="scientific">Streptomyces chumphonensis</name>
    <dbReference type="NCBI Taxonomy" id="1214925"/>
    <lineage>
        <taxon>Bacteria</taxon>
        <taxon>Bacillati</taxon>
        <taxon>Actinomycetota</taxon>
        <taxon>Actinomycetes</taxon>
        <taxon>Kitasatosporales</taxon>
        <taxon>Streptomycetaceae</taxon>
        <taxon>Streptomyces</taxon>
    </lineage>
</organism>
<dbReference type="EMBL" id="JACXYU010000005">
    <property type="protein sequence ID" value="MBD3932476.1"/>
    <property type="molecule type" value="Genomic_DNA"/>
</dbReference>
<evidence type="ECO:0000313" key="4">
    <source>
        <dbReference type="Proteomes" id="UP000632289"/>
    </source>
</evidence>
<feature type="transmembrane region" description="Helical" evidence="2">
    <location>
        <begin position="177"/>
        <end position="196"/>
    </location>
</feature>
<feature type="region of interest" description="Disordered" evidence="1">
    <location>
        <begin position="1"/>
        <end position="22"/>
    </location>
</feature>
<dbReference type="Proteomes" id="UP000632289">
    <property type="component" value="Unassembled WGS sequence"/>
</dbReference>
<accession>A0A927IDN1</accession>
<keyword evidence="2" id="KW-0812">Transmembrane</keyword>
<reference evidence="3" key="1">
    <citation type="submission" date="2020-09" db="EMBL/GenBank/DDBJ databases">
        <title>Secondary metabolite and genome analysis of marine Streptomyces chumphonensis KK1-2T.</title>
        <authorList>
            <person name="Phongsopitanun W."/>
            <person name="Kanchanasin P."/>
            <person name="Pittayakhajonwut P."/>
            <person name="Suwanborirux K."/>
            <person name="Tanasupawat S."/>
        </authorList>
    </citation>
    <scope>NUCLEOTIDE SEQUENCE</scope>
    <source>
        <strain evidence="3">KK1-2</strain>
    </source>
</reference>
<proteinExistence type="predicted"/>
<gene>
    <name evidence="3" type="ORF">IF129_13040</name>
</gene>
<evidence type="ECO:0000256" key="2">
    <source>
        <dbReference type="SAM" id="Phobius"/>
    </source>
</evidence>
<dbReference type="RefSeq" id="WP_191209756.1">
    <property type="nucleotide sequence ID" value="NZ_BAABKL010000026.1"/>
</dbReference>
<keyword evidence="2" id="KW-0472">Membrane</keyword>
<feature type="transmembrane region" description="Helical" evidence="2">
    <location>
        <begin position="68"/>
        <end position="90"/>
    </location>
</feature>